<gene>
    <name evidence="1" type="ORF">ALC62_14795</name>
</gene>
<feature type="non-terminal residue" evidence="1">
    <location>
        <position position="1"/>
    </location>
</feature>
<dbReference type="EMBL" id="KQ978374">
    <property type="protein sequence ID" value="KYM94566.1"/>
    <property type="molecule type" value="Genomic_DNA"/>
</dbReference>
<evidence type="ECO:0000313" key="2">
    <source>
        <dbReference type="Proteomes" id="UP000078542"/>
    </source>
</evidence>
<reference evidence="1 2" key="1">
    <citation type="submission" date="2016-03" db="EMBL/GenBank/DDBJ databases">
        <title>Cyphomyrmex costatus WGS genome.</title>
        <authorList>
            <person name="Nygaard S."/>
            <person name="Hu H."/>
            <person name="Boomsma J."/>
            <person name="Zhang G."/>
        </authorList>
    </citation>
    <scope>NUCLEOTIDE SEQUENCE [LARGE SCALE GENOMIC DNA]</scope>
    <source>
        <strain evidence="1">MS0001</strain>
        <tissue evidence="1">Whole body</tissue>
    </source>
</reference>
<name>A0A151I8C0_9HYME</name>
<dbReference type="AlphaFoldDB" id="A0A151I8C0"/>
<dbReference type="Proteomes" id="UP000078542">
    <property type="component" value="Unassembled WGS sequence"/>
</dbReference>
<keyword evidence="2" id="KW-1185">Reference proteome</keyword>
<sequence>IPESYKLISLKSKGNLINPSVNLLALISFLEKATLNIFNSNELNANTLFEITKIVENLPSLPLVGCSEYKMVLTHSVIRFYLTTRIYFICKQENKNNNIQNQRTRERRKAAKLTSCKEMKKTEVKSNGVKATNKRINKENNVIRNKRNRINVVEI</sequence>
<protein>
    <submittedName>
        <fullName evidence="1">Uncharacterized protein</fullName>
    </submittedName>
</protein>
<proteinExistence type="predicted"/>
<organism evidence="1 2">
    <name type="scientific">Cyphomyrmex costatus</name>
    <dbReference type="NCBI Taxonomy" id="456900"/>
    <lineage>
        <taxon>Eukaryota</taxon>
        <taxon>Metazoa</taxon>
        <taxon>Ecdysozoa</taxon>
        <taxon>Arthropoda</taxon>
        <taxon>Hexapoda</taxon>
        <taxon>Insecta</taxon>
        <taxon>Pterygota</taxon>
        <taxon>Neoptera</taxon>
        <taxon>Endopterygota</taxon>
        <taxon>Hymenoptera</taxon>
        <taxon>Apocrita</taxon>
        <taxon>Aculeata</taxon>
        <taxon>Formicoidea</taxon>
        <taxon>Formicidae</taxon>
        <taxon>Myrmicinae</taxon>
        <taxon>Cyphomyrmex</taxon>
    </lineage>
</organism>
<accession>A0A151I8C0</accession>
<evidence type="ECO:0000313" key="1">
    <source>
        <dbReference type="EMBL" id="KYM94566.1"/>
    </source>
</evidence>